<dbReference type="AlphaFoldDB" id="U2FF94"/>
<keyword evidence="2 5" id="KW-0808">Transferase</keyword>
<evidence type="ECO:0000256" key="2">
    <source>
        <dbReference type="ARBA" id="ARBA00022679"/>
    </source>
</evidence>
<dbReference type="PANTHER" id="PTHR44942:SF4">
    <property type="entry name" value="METHYLTRANSFERASE TYPE 11 DOMAIN-CONTAINING PROTEIN"/>
    <property type="match status" value="1"/>
</dbReference>
<keyword evidence="6" id="KW-1185">Reference proteome</keyword>
<keyword evidence="4" id="KW-0694">RNA-binding</keyword>
<name>U2FF94_9MOLU</name>
<dbReference type="CDD" id="cd02440">
    <property type="entry name" value="AdoMet_MTases"/>
    <property type="match status" value="1"/>
</dbReference>
<dbReference type="GO" id="GO:0043770">
    <property type="term" value="F:demethylmenaquinone methyltransferase activity"/>
    <property type="evidence" value="ECO:0007669"/>
    <property type="project" value="UniProtKB-EC"/>
</dbReference>
<evidence type="ECO:0000256" key="4">
    <source>
        <dbReference type="ARBA" id="ARBA00022884"/>
    </source>
</evidence>
<reference evidence="5 6" key="1">
    <citation type="journal article" date="2011" name="J. Bacteriol.">
        <title>Genome sequence of Haloplasma contractile, an unusual contractile bacterium from a deep-sea anoxic brine lake.</title>
        <authorList>
            <person name="Antunes A."/>
            <person name="Alam I."/>
            <person name="El Dorry H."/>
            <person name="Siam R."/>
            <person name="Robertson A."/>
            <person name="Bajic V.B."/>
            <person name="Stingl U."/>
        </authorList>
    </citation>
    <scope>NUCLEOTIDE SEQUENCE [LARGE SCALE GENOMIC DNA]</scope>
    <source>
        <strain evidence="5 6">SSD-17B</strain>
    </source>
</reference>
<dbReference type="GO" id="GO:0032259">
    <property type="term" value="P:methylation"/>
    <property type="evidence" value="ECO:0007669"/>
    <property type="project" value="UniProtKB-KW"/>
</dbReference>
<evidence type="ECO:0000256" key="1">
    <source>
        <dbReference type="ARBA" id="ARBA00022603"/>
    </source>
</evidence>
<dbReference type="InterPro" id="IPR051052">
    <property type="entry name" value="Diverse_substrate_MTase"/>
</dbReference>
<sequence length="256" mass="30246">MRRKDTFNEVAQEYDKFRPRYPEELFKDIINYSKLSKNDQLLEIGCGTGIATQGFVDFNYKNITCVELGERLAELTSNKYKNEETIKIHNSGFEEWKSNQLYDLVFSATAFHFIDPKIGYQKVYNLLNTNGTIALFWTVHVAQYDDLHKEIRKIYKKYAPHLDDCNMPTPKEVIDEKLYTITNTGFYNDIQVKEYKRVFKYTGKEYVSLLNTHSKHRQLSEKTREKIFHSIEDLITLYGGHIEKTQLYALYLGRKL</sequence>
<dbReference type="eggNOG" id="COG0500">
    <property type="taxonomic scope" value="Bacteria"/>
</dbReference>
<dbReference type="EC" id="2.1.1.163" evidence="5"/>
<keyword evidence="1 5" id="KW-0489">Methyltransferase</keyword>
<evidence type="ECO:0000313" key="6">
    <source>
        <dbReference type="Proteomes" id="UP000005707"/>
    </source>
</evidence>
<dbReference type="Gene3D" id="3.40.50.150">
    <property type="entry name" value="Vaccinia Virus protein VP39"/>
    <property type="match status" value="1"/>
</dbReference>
<evidence type="ECO:0000313" key="5">
    <source>
        <dbReference type="EMBL" id="ERJ11585.1"/>
    </source>
</evidence>
<organism evidence="5 6">
    <name type="scientific">Haloplasma contractile SSD-17B</name>
    <dbReference type="NCBI Taxonomy" id="1033810"/>
    <lineage>
        <taxon>Bacteria</taxon>
        <taxon>Bacillati</taxon>
        <taxon>Mycoplasmatota</taxon>
        <taxon>Mollicutes</taxon>
        <taxon>Haloplasmatales</taxon>
        <taxon>Haloplasmataceae</taxon>
        <taxon>Haloplasma</taxon>
    </lineage>
</organism>
<keyword evidence="5" id="KW-0830">Ubiquinone</keyword>
<evidence type="ECO:0000256" key="3">
    <source>
        <dbReference type="ARBA" id="ARBA00022691"/>
    </source>
</evidence>
<dbReference type="GO" id="GO:0003723">
    <property type="term" value="F:RNA binding"/>
    <property type="evidence" value="ECO:0007669"/>
    <property type="project" value="UniProtKB-KW"/>
</dbReference>
<dbReference type="Pfam" id="PF00398">
    <property type="entry name" value="RrnaAD"/>
    <property type="match status" value="1"/>
</dbReference>
<dbReference type="SUPFAM" id="SSF53335">
    <property type="entry name" value="S-adenosyl-L-methionine-dependent methyltransferases"/>
    <property type="match status" value="1"/>
</dbReference>
<reference evidence="5 6" key="2">
    <citation type="journal article" date="2013" name="PLoS ONE">
        <title>INDIGO - INtegrated Data Warehouse of MIcrobial GenOmes with Examples from the Red Sea Extremophiles.</title>
        <authorList>
            <person name="Alam I."/>
            <person name="Antunes A."/>
            <person name="Kamau A.A."/>
            <person name="Ba Alawi W."/>
            <person name="Kalkatawi M."/>
            <person name="Stingl U."/>
            <person name="Bajic V.B."/>
        </authorList>
    </citation>
    <scope>NUCLEOTIDE SEQUENCE [LARGE SCALE GENOMIC DNA]</scope>
    <source>
        <strain evidence="5 6">SSD-17B</strain>
    </source>
</reference>
<accession>U2FF94</accession>
<dbReference type="EMBL" id="AFNU02000009">
    <property type="protein sequence ID" value="ERJ11585.1"/>
    <property type="molecule type" value="Genomic_DNA"/>
</dbReference>
<dbReference type="Proteomes" id="UP000005707">
    <property type="component" value="Unassembled WGS sequence"/>
</dbReference>
<dbReference type="OrthoDB" id="9797252at2"/>
<dbReference type="STRING" id="1033810.HLPCO_002286"/>
<dbReference type="PANTHER" id="PTHR44942">
    <property type="entry name" value="METHYLTRANSF_11 DOMAIN-CONTAINING PROTEIN"/>
    <property type="match status" value="1"/>
</dbReference>
<keyword evidence="3" id="KW-0949">S-adenosyl-L-methionine</keyword>
<dbReference type="InterPro" id="IPR029063">
    <property type="entry name" value="SAM-dependent_MTases_sf"/>
</dbReference>
<comment type="caution">
    <text evidence="5">The sequence shown here is derived from an EMBL/GenBank/DDBJ whole genome shotgun (WGS) entry which is preliminary data.</text>
</comment>
<protein>
    <submittedName>
        <fullName evidence="5">Ubiquinone-menaquinone biosynthesis methyltransferase protein</fullName>
        <ecNumber evidence="5">2.1.1.163</ecNumber>
    </submittedName>
</protein>
<dbReference type="RefSeq" id="WP_008825476.1">
    <property type="nucleotide sequence ID" value="NZ_AFNU02000009.1"/>
</dbReference>
<gene>
    <name evidence="5" type="ORF">HLPCO_002286</name>
</gene>
<proteinExistence type="predicted"/>
<dbReference type="InParanoid" id="U2FF94"/>
<dbReference type="InterPro" id="IPR001737">
    <property type="entry name" value="KsgA/Erm"/>
</dbReference>